<dbReference type="Gene3D" id="3.90.79.10">
    <property type="entry name" value="Nucleoside Triphosphate Pyrophosphohydrolase"/>
    <property type="match status" value="1"/>
</dbReference>
<keyword evidence="13" id="KW-0067">ATP-binding</keyword>
<evidence type="ECO:0000256" key="4">
    <source>
        <dbReference type="ARBA" id="ARBA00006478"/>
    </source>
</evidence>
<keyword evidence="10" id="KW-0547">Nucleotide-binding</keyword>
<evidence type="ECO:0000313" key="20">
    <source>
        <dbReference type="EMBL" id="KAG6381161.1"/>
    </source>
</evidence>
<comment type="catalytic activity">
    <reaction evidence="17">
        <text>D-ribose 5-phosphate + ATP = 5-phospho-alpha-D-ribose 1-diphosphate + AMP + H(+)</text>
        <dbReference type="Rhea" id="RHEA:15609"/>
        <dbReference type="ChEBI" id="CHEBI:15378"/>
        <dbReference type="ChEBI" id="CHEBI:30616"/>
        <dbReference type="ChEBI" id="CHEBI:58017"/>
        <dbReference type="ChEBI" id="CHEBI:78346"/>
        <dbReference type="ChEBI" id="CHEBI:456215"/>
        <dbReference type="EC" id="2.7.6.1"/>
    </reaction>
</comment>
<dbReference type="EC" id="2.7.6.1" evidence="5"/>
<evidence type="ECO:0000256" key="14">
    <source>
        <dbReference type="ARBA" id="ARBA00022842"/>
    </source>
</evidence>
<name>A0A8I2YZ69_9AGAM</name>
<dbReference type="Pfam" id="PF00293">
    <property type="entry name" value="NUDIX"/>
    <property type="match status" value="1"/>
</dbReference>
<keyword evidence="6" id="KW-0963">Cytoplasm</keyword>
<dbReference type="EMBL" id="JAGFBS010000002">
    <property type="protein sequence ID" value="KAG6381161.1"/>
    <property type="molecule type" value="Genomic_DNA"/>
</dbReference>
<dbReference type="OrthoDB" id="18996at2759"/>
<evidence type="ECO:0000256" key="11">
    <source>
        <dbReference type="ARBA" id="ARBA00022777"/>
    </source>
</evidence>
<dbReference type="InterPro" id="IPR044099">
    <property type="entry name" value="Dcp2_NUDIX"/>
</dbReference>
<dbReference type="GO" id="GO:0016301">
    <property type="term" value="F:kinase activity"/>
    <property type="evidence" value="ECO:0007669"/>
    <property type="project" value="UniProtKB-KW"/>
</dbReference>
<feature type="compositionally biased region" description="Polar residues" evidence="18">
    <location>
        <begin position="266"/>
        <end position="294"/>
    </location>
</feature>
<keyword evidence="9" id="KW-0545">Nucleotide biosynthesis</keyword>
<dbReference type="InterPro" id="IPR036189">
    <property type="entry name" value="DCP2_BoxA_sf"/>
</dbReference>
<dbReference type="AlphaFoldDB" id="A0A8I2YZ69"/>
<evidence type="ECO:0000256" key="15">
    <source>
        <dbReference type="ARBA" id="ARBA00022884"/>
    </source>
</evidence>
<dbReference type="CDD" id="cd03672">
    <property type="entry name" value="NUDIX_Dcp2p_Nudt20"/>
    <property type="match status" value="1"/>
</dbReference>
<keyword evidence="11 20" id="KW-0418">Kinase</keyword>
<dbReference type="SUPFAM" id="SSF55811">
    <property type="entry name" value="Nudix"/>
    <property type="match status" value="1"/>
</dbReference>
<evidence type="ECO:0000313" key="21">
    <source>
        <dbReference type="Proteomes" id="UP000683000"/>
    </source>
</evidence>
<evidence type="ECO:0000256" key="6">
    <source>
        <dbReference type="ARBA" id="ARBA00022490"/>
    </source>
</evidence>
<dbReference type="Pfam" id="PF13793">
    <property type="entry name" value="Pribosyltran_N"/>
    <property type="match status" value="1"/>
</dbReference>
<evidence type="ECO:0000256" key="1">
    <source>
        <dbReference type="ARBA" id="ARBA00001936"/>
    </source>
</evidence>
<evidence type="ECO:0000256" key="13">
    <source>
        <dbReference type="ARBA" id="ARBA00022840"/>
    </source>
</evidence>
<keyword evidence="21" id="KW-1185">Reference proteome</keyword>
<dbReference type="Proteomes" id="UP000683000">
    <property type="component" value="Unassembled WGS sequence"/>
</dbReference>
<dbReference type="SUPFAM" id="SSF140586">
    <property type="entry name" value="Dcp2 domain-like"/>
    <property type="match status" value="1"/>
</dbReference>
<dbReference type="InterPro" id="IPR015797">
    <property type="entry name" value="NUDIX_hydrolase-like_dom_sf"/>
</dbReference>
<evidence type="ECO:0000256" key="16">
    <source>
        <dbReference type="ARBA" id="ARBA00023211"/>
    </source>
</evidence>
<evidence type="ECO:0000256" key="17">
    <source>
        <dbReference type="ARBA" id="ARBA00049535"/>
    </source>
</evidence>
<feature type="region of interest" description="Disordered" evidence="18">
    <location>
        <begin position="520"/>
        <end position="544"/>
    </location>
</feature>
<dbReference type="Pfam" id="PF05026">
    <property type="entry name" value="DCP2"/>
    <property type="match status" value="1"/>
</dbReference>
<evidence type="ECO:0000256" key="2">
    <source>
        <dbReference type="ARBA" id="ARBA00004496"/>
    </source>
</evidence>
<proteinExistence type="inferred from homology"/>
<dbReference type="SMART" id="SM01400">
    <property type="entry name" value="Pribosyltran_N"/>
    <property type="match status" value="1"/>
</dbReference>
<dbReference type="FunFam" id="1.10.10.1050:FF:000003">
    <property type="entry name" value="Decapping enzyme Dcp2, putative"/>
    <property type="match status" value="1"/>
</dbReference>
<dbReference type="InterPro" id="IPR000086">
    <property type="entry name" value="NUDIX_hydrolase_dom"/>
</dbReference>
<accession>A0A8I2YZ69</accession>
<feature type="region of interest" description="Disordered" evidence="18">
    <location>
        <begin position="391"/>
        <end position="430"/>
    </location>
</feature>
<keyword evidence="15" id="KW-0694">RNA-binding</keyword>
<organism evidence="20 21">
    <name type="scientific">Boletus reticuloceps</name>
    <dbReference type="NCBI Taxonomy" id="495285"/>
    <lineage>
        <taxon>Eukaryota</taxon>
        <taxon>Fungi</taxon>
        <taxon>Dikarya</taxon>
        <taxon>Basidiomycota</taxon>
        <taxon>Agaricomycotina</taxon>
        <taxon>Agaricomycetes</taxon>
        <taxon>Agaricomycetidae</taxon>
        <taxon>Boletales</taxon>
        <taxon>Boletineae</taxon>
        <taxon>Boletaceae</taxon>
        <taxon>Boletoideae</taxon>
        <taxon>Boletus</taxon>
    </lineage>
</organism>
<feature type="region of interest" description="Disordered" evidence="18">
    <location>
        <begin position="262"/>
        <end position="303"/>
    </location>
</feature>
<keyword evidence="16" id="KW-0464">Manganese</keyword>
<dbReference type="PROSITE" id="PS00893">
    <property type="entry name" value="NUDIX_BOX"/>
    <property type="match status" value="1"/>
</dbReference>
<feature type="compositionally biased region" description="Polar residues" evidence="18">
    <location>
        <begin position="524"/>
        <end position="544"/>
    </location>
</feature>
<evidence type="ECO:0000256" key="10">
    <source>
        <dbReference type="ARBA" id="ARBA00022741"/>
    </source>
</evidence>
<keyword evidence="8" id="KW-0479">Metal-binding</keyword>
<dbReference type="SMART" id="SM01125">
    <property type="entry name" value="DCP2"/>
    <property type="match status" value="1"/>
</dbReference>
<protein>
    <recommendedName>
        <fullName evidence="5">ribose-phosphate diphosphokinase</fullName>
        <ecNumber evidence="5">2.7.6.1</ecNumber>
    </recommendedName>
</protein>
<evidence type="ECO:0000256" key="3">
    <source>
        <dbReference type="ARBA" id="ARBA00005279"/>
    </source>
</evidence>
<dbReference type="Gene3D" id="3.40.50.2020">
    <property type="match status" value="1"/>
</dbReference>
<dbReference type="GO" id="GO:0004749">
    <property type="term" value="F:ribose phosphate diphosphokinase activity"/>
    <property type="evidence" value="ECO:0007669"/>
    <property type="project" value="UniProtKB-EC"/>
</dbReference>
<keyword evidence="14" id="KW-0460">Magnesium</keyword>
<dbReference type="GO" id="GO:0000290">
    <property type="term" value="P:deadenylation-dependent decapping of nuclear-transcribed mRNA"/>
    <property type="evidence" value="ECO:0007669"/>
    <property type="project" value="InterPro"/>
</dbReference>
<dbReference type="GO" id="GO:0000287">
    <property type="term" value="F:magnesium ion binding"/>
    <property type="evidence" value="ECO:0007669"/>
    <property type="project" value="InterPro"/>
</dbReference>
<dbReference type="GO" id="GO:0030145">
    <property type="term" value="F:manganese ion binding"/>
    <property type="evidence" value="ECO:0007669"/>
    <property type="project" value="InterPro"/>
</dbReference>
<comment type="cofactor">
    <cofactor evidence="1">
        <name>Mn(2+)</name>
        <dbReference type="ChEBI" id="CHEBI:29035"/>
    </cofactor>
</comment>
<comment type="caution">
    <text evidence="20">The sequence shown here is derived from an EMBL/GenBank/DDBJ whole genome shotgun (WGS) entry which is preliminary data.</text>
</comment>
<dbReference type="GO" id="GO:0140933">
    <property type="term" value="F:5'-(N(7)-methylguanosine 5'-triphospho)-[mRNA] hydrolase activity"/>
    <property type="evidence" value="ECO:0007669"/>
    <property type="project" value="InterPro"/>
</dbReference>
<evidence type="ECO:0000256" key="9">
    <source>
        <dbReference type="ARBA" id="ARBA00022727"/>
    </source>
</evidence>
<sequence>MTSSSSSSPEIQHAPTADERFSYKQATHDEVLEDLSSRFLLNLPDEEISSLERICFQVEQAHWFYEDFVREQNPKFPSLPLKKFSEMLFHACPLLHQWSHDHEQAFNTFMQYKTRVPVCGAIMLNETWEKCILVKGWKSSSGWGFPKGKINEHEPPHECAIREVLEETGYNLAGQINPADVIEMSIKEQLISLFIVPGIPEDFPFKTRTRKEISRIEWFRLTDLPTWKRNRAAPGKFYLISPFIAALKGFITARKPRAFDSRNRKSVSYASGNRGAQESSSSSADTGEPQTPSPLHNEANPVRNDHVITKHGSDEEKGILVEPLDPHFARLLNSLSISASRSVDPKQPHARVAILPKKTSPSNRLQTPDWSSRVPTFSETLVDSPCLSKAKHISTQDPDNREKHSDLVLSSDLEVSSRADRGSSDISPVATNPIVASSSTLVTARKPLMSSRRSSSIADISPYLSRPAEVPTSGKRLRQLALLESVVDESSKVTPTIHSRDLPALHGPDCHPPGYSASVPPPTSHTTQVNLGTSLEPGTSVSSLSSARTANLPLLYSSHEHPITGDPFQIRPRSCQLNHPAYLGGVRNENQALPFLGGPPGVLSPANVSGRLLPTTFHQTFAPSYSTTPLHPSQSSTVPSIYPYISAPEQAVSSAHLRSLRAPRDTHVVPAAHAVLSPQSRPTLLSSSVQLLSILNGDRVTGAHHLFHVQGPRLPAFQSTPRRRIRGYIFANVHAYICTTLAHYIWTCTLCSLAVLADKMLNGSGVKIFTGTSHPELAEIIARRLGLSLSNAEITKSGIGETNVRIAESVRENDVYIINTGCGAVNTALMELCIMIHACKIASARRITAVLPLFPYARQDKKDKSRAPISAKLVANMIQKSGCDHVIVSTVLAGSLIGE</sequence>
<dbReference type="InterPro" id="IPR029057">
    <property type="entry name" value="PRTase-like"/>
</dbReference>
<comment type="similarity">
    <text evidence="3">Belongs to the Nudix hydrolase family. DCP2 subfamily.</text>
</comment>
<comment type="subcellular location">
    <subcellularLocation>
        <location evidence="2">Cytoplasm</location>
    </subcellularLocation>
</comment>
<dbReference type="GO" id="GO:0005524">
    <property type="term" value="F:ATP binding"/>
    <property type="evidence" value="ECO:0007669"/>
    <property type="project" value="UniProtKB-KW"/>
</dbReference>
<keyword evidence="12" id="KW-0378">Hydrolase</keyword>
<dbReference type="NCBIfam" id="TIGR01251">
    <property type="entry name" value="ribP_PPkin"/>
    <property type="match status" value="1"/>
</dbReference>
<dbReference type="InterPro" id="IPR029099">
    <property type="entry name" value="Pribosyltran_N"/>
</dbReference>
<dbReference type="GO" id="GO:0009165">
    <property type="term" value="P:nucleotide biosynthetic process"/>
    <property type="evidence" value="ECO:0007669"/>
    <property type="project" value="UniProtKB-KW"/>
</dbReference>
<evidence type="ECO:0000256" key="8">
    <source>
        <dbReference type="ARBA" id="ARBA00022723"/>
    </source>
</evidence>
<dbReference type="GO" id="GO:0000932">
    <property type="term" value="C:P-body"/>
    <property type="evidence" value="ECO:0007669"/>
    <property type="project" value="TreeGrafter"/>
</dbReference>
<reference evidence="20" key="1">
    <citation type="submission" date="2021-03" db="EMBL/GenBank/DDBJ databases">
        <title>Evolutionary innovations through gain and loss of genes in the ectomycorrhizal Boletales.</title>
        <authorList>
            <person name="Wu G."/>
            <person name="Miyauchi S."/>
            <person name="Morin E."/>
            <person name="Yang Z.-L."/>
            <person name="Xu J."/>
            <person name="Martin F.M."/>
        </authorList>
    </citation>
    <scope>NUCLEOTIDE SEQUENCE</scope>
    <source>
        <strain evidence="20">BR01</strain>
    </source>
</reference>
<evidence type="ECO:0000259" key="19">
    <source>
        <dbReference type="PROSITE" id="PS51462"/>
    </source>
</evidence>
<evidence type="ECO:0000256" key="12">
    <source>
        <dbReference type="ARBA" id="ARBA00022801"/>
    </source>
</evidence>
<evidence type="ECO:0000256" key="18">
    <source>
        <dbReference type="SAM" id="MobiDB-lite"/>
    </source>
</evidence>
<dbReference type="GO" id="GO:0003723">
    <property type="term" value="F:RNA binding"/>
    <property type="evidence" value="ECO:0007669"/>
    <property type="project" value="UniProtKB-KW"/>
</dbReference>
<dbReference type="SUPFAM" id="SSF53271">
    <property type="entry name" value="PRTase-like"/>
    <property type="match status" value="1"/>
</dbReference>
<dbReference type="Gene3D" id="1.10.10.1050">
    <property type="entry name" value="Dcp2, box A domain"/>
    <property type="match status" value="1"/>
</dbReference>
<dbReference type="FunFam" id="3.90.79.10:FF:000003">
    <property type="entry name" value="M7GpppN-mRNA hydrolase isoform 2"/>
    <property type="match status" value="1"/>
</dbReference>
<dbReference type="InterPro" id="IPR020084">
    <property type="entry name" value="NUDIX_hydrolase_CS"/>
</dbReference>
<dbReference type="FunFam" id="3.40.50.2020:FF:000007">
    <property type="entry name" value="Ribose-phosphate pyrophosphokinase"/>
    <property type="match status" value="1"/>
</dbReference>
<dbReference type="PANTHER" id="PTHR23114">
    <property type="entry name" value="M7GPPPN-MRNA HYDROLASE"/>
    <property type="match status" value="1"/>
</dbReference>
<gene>
    <name evidence="20" type="ORF">JVT61DRAFT_5562</name>
</gene>
<dbReference type="GO" id="GO:0000184">
    <property type="term" value="P:nuclear-transcribed mRNA catabolic process, nonsense-mediated decay"/>
    <property type="evidence" value="ECO:0007669"/>
    <property type="project" value="InterPro"/>
</dbReference>
<dbReference type="InterPro" id="IPR007722">
    <property type="entry name" value="DCP2_BoxA"/>
</dbReference>
<feature type="domain" description="Nudix hydrolase" evidence="19">
    <location>
        <begin position="114"/>
        <end position="245"/>
    </location>
</feature>
<keyword evidence="7" id="KW-0808">Transferase</keyword>
<dbReference type="PROSITE" id="PS51462">
    <property type="entry name" value="NUDIX"/>
    <property type="match status" value="1"/>
</dbReference>
<evidence type="ECO:0000256" key="5">
    <source>
        <dbReference type="ARBA" id="ARBA00013247"/>
    </source>
</evidence>
<comment type="similarity">
    <text evidence="4">Belongs to the ribose-phosphate pyrophosphokinase family.</text>
</comment>
<dbReference type="InterPro" id="IPR005946">
    <property type="entry name" value="Rib-P_diPkinase"/>
</dbReference>
<dbReference type="PANTHER" id="PTHR23114:SF17">
    <property type="entry name" value="M7GPPPN-MRNA HYDROLASE"/>
    <property type="match status" value="1"/>
</dbReference>
<evidence type="ECO:0000256" key="7">
    <source>
        <dbReference type="ARBA" id="ARBA00022679"/>
    </source>
</evidence>